<organism evidence="5 6">
    <name type="scientific">Bordetella genomosp. 13</name>
    <dbReference type="NCBI Taxonomy" id="463040"/>
    <lineage>
        <taxon>Bacteria</taxon>
        <taxon>Pseudomonadati</taxon>
        <taxon>Pseudomonadota</taxon>
        <taxon>Betaproteobacteria</taxon>
        <taxon>Burkholderiales</taxon>
        <taxon>Alcaligenaceae</taxon>
        <taxon>Bordetella</taxon>
    </lineage>
</organism>
<comment type="subcellular location">
    <subcellularLocation>
        <location evidence="3">Cytoplasm</location>
    </subcellularLocation>
</comment>
<dbReference type="NCBIfam" id="NF001531">
    <property type="entry name" value="PRK00364.2-2"/>
    <property type="match status" value="1"/>
</dbReference>
<reference evidence="5 6" key="1">
    <citation type="submission" date="2017-05" db="EMBL/GenBank/DDBJ databases">
        <title>Complete and WGS of Bordetella genogroups.</title>
        <authorList>
            <person name="Spilker T."/>
            <person name="LiPuma J."/>
        </authorList>
    </citation>
    <scope>NUCLEOTIDE SEQUENCE [LARGE SCALE GENOMIC DNA]</scope>
    <source>
        <strain evidence="5 6">AU7206</strain>
    </source>
</reference>
<dbReference type="AlphaFoldDB" id="A0A1W6ZC59"/>
<dbReference type="GO" id="GO:0005737">
    <property type="term" value="C:cytoplasm"/>
    <property type="evidence" value="ECO:0007669"/>
    <property type="project" value="UniProtKB-SubCell"/>
</dbReference>
<comment type="subunit">
    <text evidence="3">Heptamer of 7 subunits arranged in a ring. Interacts with the chaperonin GroEL.</text>
</comment>
<keyword evidence="2 3" id="KW-0143">Chaperone</keyword>
<proteinExistence type="inferred from homology"/>
<dbReference type="STRING" id="463040.CAL15_11665"/>
<gene>
    <name evidence="3" type="primary">groES</name>
    <name evidence="3" type="synonym">groS</name>
    <name evidence="5" type="ORF">CAL15_11665</name>
</gene>
<evidence type="ECO:0000256" key="1">
    <source>
        <dbReference type="ARBA" id="ARBA00006975"/>
    </source>
</evidence>
<dbReference type="NCBIfam" id="NF001527">
    <property type="entry name" value="PRK00364.1-2"/>
    <property type="match status" value="1"/>
</dbReference>
<comment type="similarity">
    <text evidence="1 3 4">Belongs to the GroES chaperonin family.</text>
</comment>
<dbReference type="GO" id="GO:0051082">
    <property type="term" value="F:unfolded protein binding"/>
    <property type="evidence" value="ECO:0007669"/>
    <property type="project" value="TreeGrafter"/>
</dbReference>
<dbReference type="SUPFAM" id="SSF50129">
    <property type="entry name" value="GroES-like"/>
    <property type="match status" value="1"/>
</dbReference>
<dbReference type="NCBIfam" id="NF001533">
    <property type="entry name" value="PRK00364.2-4"/>
    <property type="match status" value="1"/>
</dbReference>
<evidence type="ECO:0000256" key="3">
    <source>
        <dbReference type="HAMAP-Rule" id="MF_00580"/>
    </source>
</evidence>
<dbReference type="InterPro" id="IPR037124">
    <property type="entry name" value="Chaperonin_GroES_sf"/>
</dbReference>
<evidence type="ECO:0000313" key="6">
    <source>
        <dbReference type="Proteomes" id="UP000194161"/>
    </source>
</evidence>
<dbReference type="Gene3D" id="2.30.33.40">
    <property type="entry name" value="GroES chaperonin"/>
    <property type="match status" value="1"/>
</dbReference>
<dbReference type="RefSeq" id="WP_086078743.1">
    <property type="nucleotide sequence ID" value="NZ_CP021111.1"/>
</dbReference>
<dbReference type="PANTHER" id="PTHR10772:SF58">
    <property type="entry name" value="CO-CHAPERONIN GROES"/>
    <property type="match status" value="1"/>
</dbReference>
<accession>A0A1W6ZC59</accession>
<dbReference type="GO" id="GO:0044183">
    <property type="term" value="F:protein folding chaperone"/>
    <property type="evidence" value="ECO:0007669"/>
    <property type="project" value="InterPro"/>
</dbReference>
<dbReference type="KEGG" id="bgm:CAL15_11665"/>
<dbReference type="InterPro" id="IPR018369">
    <property type="entry name" value="Chaprnonin_Cpn10_CS"/>
</dbReference>
<keyword evidence="6" id="KW-1185">Reference proteome</keyword>
<dbReference type="FunFam" id="2.30.33.40:FF:000001">
    <property type="entry name" value="10 kDa chaperonin"/>
    <property type="match status" value="1"/>
</dbReference>
<keyword evidence="3" id="KW-0963">Cytoplasm</keyword>
<dbReference type="SMART" id="SM00883">
    <property type="entry name" value="Cpn10"/>
    <property type="match status" value="1"/>
</dbReference>
<protein>
    <recommendedName>
        <fullName evidence="3">Co-chaperonin GroES</fullName>
    </recommendedName>
    <alternativeName>
        <fullName evidence="3">10 kDa chaperonin</fullName>
    </alternativeName>
    <alternativeName>
        <fullName evidence="3">Chaperonin-10</fullName>
        <shortName evidence="3">Cpn10</shortName>
    </alternativeName>
</protein>
<dbReference type="PRINTS" id="PR00297">
    <property type="entry name" value="CHAPERONIN10"/>
</dbReference>
<dbReference type="OrthoDB" id="9806791at2"/>
<comment type="function">
    <text evidence="3 4">Together with the chaperonin GroEL, plays an essential role in assisting protein folding. The GroEL-GroES system forms a nano-cage that allows encapsulation of the non-native substrate proteins and provides a physical environment optimized to promote and accelerate protein folding. GroES binds to the apical surface of the GroEL ring, thereby capping the opening of the GroEL channel.</text>
</comment>
<dbReference type="PROSITE" id="PS00681">
    <property type="entry name" value="CHAPERONINS_CPN10"/>
    <property type="match status" value="1"/>
</dbReference>
<dbReference type="GO" id="GO:0051087">
    <property type="term" value="F:protein-folding chaperone binding"/>
    <property type="evidence" value="ECO:0007669"/>
    <property type="project" value="TreeGrafter"/>
</dbReference>
<dbReference type="PANTHER" id="PTHR10772">
    <property type="entry name" value="10 KDA HEAT SHOCK PROTEIN"/>
    <property type="match status" value="1"/>
</dbReference>
<dbReference type="GO" id="GO:0005524">
    <property type="term" value="F:ATP binding"/>
    <property type="evidence" value="ECO:0007669"/>
    <property type="project" value="InterPro"/>
</dbReference>
<dbReference type="Proteomes" id="UP000194161">
    <property type="component" value="Chromosome"/>
</dbReference>
<dbReference type="InterPro" id="IPR011032">
    <property type="entry name" value="GroES-like_sf"/>
</dbReference>
<dbReference type="CDD" id="cd00320">
    <property type="entry name" value="cpn10"/>
    <property type="match status" value="1"/>
</dbReference>
<evidence type="ECO:0000256" key="2">
    <source>
        <dbReference type="ARBA" id="ARBA00023186"/>
    </source>
</evidence>
<dbReference type="Pfam" id="PF00166">
    <property type="entry name" value="Cpn10"/>
    <property type="match status" value="1"/>
</dbReference>
<name>A0A1W6ZC59_9BORD</name>
<sequence length="105" mass="11484">MKIRPLHDRVIVKRIEQQRKTASGIVIPDSAAEKPEQGEVMAVGDGKLLQDGSVRALQVKVGDQVIFGKYAGQVVKVDGDELLVMREEDIFGVVESGRDELKKAA</sequence>
<evidence type="ECO:0000313" key="5">
    <source>
        <dbReference type="EMBL" id="ARP94976.1"/>
    </source>
</evidence>
<dbReference type="InterPro" id="IPR020818">
    <property type="entry name" value="Chaperonin_GroES"/>
</dbReference>
<dbReference type="GO" id="GO:0046872">
    <property type="term" value="F:metal ion binding"/>
    <property type="evidence" value="ECO:0007669"/>
    <property type="project" value="TreeGrafter"/>
</dbReference>
<dbReference type="HAMAP" id="MF_00580">
    <property type="entry name" value="CH10"/>
    <property type="match status" value="1"/>
</dbReference>
<dbReference type="EMBL" id="CP021111">
    <property type="protein sequence ID" value="ARP94976.1"/>
    <property type="molecule type" value="Genomic_DNA"/>
</dbReference>
<evidence type="ECO:0000256" key="4">
    <source>
        <dbReference type="RuleBase" id="RU000535"/>
    </source>
</evidence>